<dbReference type="SMART" id="SM00613">
    <property type="entry name" value="PAW"/>
    <property type="match status" value="1"/>
</dbReference>
<keyword evidence="10" id="KW-0862">Zinc</keyword>
<dbReference type="PANTHER" id="PTHR12143:SF19">
    <property type="entry name" value="PEPTIDE-N(4)-(N-ACETYL-BETA-GLUCOSAMINYL)ASPARAGINE AMIDASE"/>
    <property type="match status" value="1"/>
</dbReference>
<keyword evidence="9" id="KW-0378">Hydrolase</keyword>
<accession>U5EUG5</accession>
<dbReference type="Pfam" id="PF04721">
    <property type="entry name" value="PAW"/>
    <property type="match status" value="1"/>
</dbReference>
<feature type="domain" description="PAW" evidence="14">
    <location>
        <begin position="440"/>
        <end position="636"/>
    </location>
</feature>
<keyword evidence="8" id="KW-0479">Metal-binding</keyword>
<dbReference type="Pfam" id="PF01841">
    <property type="entry name" value="Transglut_core"/>
    <property type="match status" value="1"/>
</dbReference>
<protein>
    <recommendedName>
        <fullName evidence="6">Peptide-N(4)-(N-acetyl-beta-glucosaminyl)asparagine amidase</fullName>
        <ecNumber evidence="5">3.5.1.52</ecNumber>
    </recommendedName>
    <alternativeName>
        <fullName evidence="12">Peptide:N-glycanase</fullName>
    </alternativeName>
</protein>
<dbReference type="Gene3D" id="2.60.120.1020">
    <property type="entry name" value="Peptide N glycanase, PAW domain"/>
    <property type="match status" value="1"/>
</dbReference>
<dbReference type="AlphaFoldDB" id="U5EUG5"/>
<dbReference type="SUPFAM" id="SSF49785">
    <property type="entry name" value="Galactose-binding domain-like"/>
    <property type="match status" value="1"/>
</dbReference>
<dbReference type="PROSITE" id="PS51398">
    <property type="entry name" value="PAW"/>
    <property type="match status" value="1"/>
</dbReference>
<dbReference type="GO" id="GO:0046872">
    <property type="term" value="F:metal ion binding"/>
    <property type="evidence" value="ECO:0007669"/>
    <property type="project" value="UniProtKB-KW"/>
</dbReference>
<name>U5EUG5_9DIPT</name>
<comment type="similarity">
    <text evidence="4 13">Belongs to the transglutaminase-like superfamily. PNGase family.</text>
</comment>
<comment type="cofactor">
    <cofactor evidence="2">
        <name>Zn(2+)</name>
        <dbReference type="ChEBI" id="CHEBI:29105"/>
    </cofactor>
</comment>
<dbReference type="Pfam" id="PF09409">
    <property type="entry name" value="PUB"/>
    <property type="match status" value="1"/>
</dbReference>
<dbReference type="InterPro" id="IPR038765">
    <property type="entry name" value="Papain-like_cys_pep_sf"/>
</dbReference>
<dbReference type="GO" id="GO:0005634">
    <property type="term" value="C:nucleus"/>
    <property type="evidence" value="ECO:0007669"/>
    <property type="project" value="TreeGrafter"/>
</dbReference>
<evidence type="ECO:0000256" key="1">
    <source>
        <dbReference type="ARBA" id="ARBA00001650"/>
    </source>
</evidence>
<evidence type="ECO:0000256" key="10">
    <source>
        <dbReference type="ARBA" id="ARBA00022833"/>
    </source>
</evidence>
<organism evidence="15">
    <name type="scientific">Corethrella appendiculata</name>
    <dbReference type="NCBI Taxonomy" id="1370023"/>
    <lineage>
        <taxon>Eukaryota</taxon>
        <taxon>Metazoa</taxon>
        <taxon>Ecdysozoa</taxon>
        <taxon>Arthropoda</taxon>
        <taxon>Hexapoda</taxon>
        <taxon>Insecta</taxon>
        <taxon>Pterygota</taxon>
        <taxon>Neoptera</taxon>
        <taxon>Endopterygota</taxon>
        <taxon>Diptera</taxon>
        <taxon>Nematocera</taxon>
        <taxon>Culicoidea</taxon>
        <taxon>Chaoboridae</taxon>
        <taxon>Corethrella</taxon>
    </lineage>
</organism>
<evidence type="ECO:0000256" key="12">
    <source>
        <dbReference type="ARBA" id="ARBA00032901"/>
    </source>
</evidence>
<evidence type="ECO:0000256" key="7">
    <source>
        <dbReference type="ARBA" id="ARBA00022490"/>
    </source>
</evidence>
<dbReference type="InterPro" id="IPR036339">
    <property type="entry name" value="PUB-like_dom_sf"/>
</dbReference>
<dbReference type="CDD" id="cd09212">
    <property type="entry name" value="PUB"/>
    <property type="match status" value="1"/>
</dbReference>
<keyword evidence="7" id="KW-0963">Cytoplasm</keyword>
<dbReference type="GO" id="GO:0005829">
    <property type="term" value="C:cytosol"/>
    <property type="evidence" value="ECO:0007669"/>
    <property type="project" value="TreeGrafter"/>
</dbReference>
<dbReference type="InterPro" id="IPR050883">
    <property type="entry name" value="PNGase"/>
</dbReference>
<evidence type="ECO:0000259" key="14">
    <source>
        <dbReference type="PROSITE" id="PS51398"/>
    </source>
</evidence>
<reference evidence="15" key="1">
    <citation type="journal article" date="2014" name="Insect Biochem. Mol. Biol.">
        <title>An insight into the sialome of the frog biting fly, Corethrella appendiculata.</title>
        <authorList>
            <person name="Ribeiro J.M.C."/>
            <person name="Chagas A.C."/>
            <person name="Pham V.M."/>
            <person name="Lounibos L.P."/>
            <person name="Calvo E."/>
        </authorList>
    </citation>
    <scope>NUCLEOTIDE SEQUENCE</scope>
    <source>
        <tissue evidence="15">Salivary glands</tissue>
    </source>
</reference>
<evidence type="ECO:0000256" key="13">
    <source>
        <dbReference type="PROSITE-ProRule" id="PRU00731"/>
    </source>
</evidence>
<dbReference type="Gene3D" id="2.20.25.10">
    <property type="match status" value="1"/>
</dbReference>
<evidence type="ECO:0000313" key="15">
    <source>
        <dbReference type="EMBL" id="JAB58388.1"/>
    </source>
</evidence>
<evidence type="ECO:0000256" key="4">
    <source>
        <dbReference type="ARBA" id="ARBA00009390"/>
    </source>
</evidence>
<dbReference type="InterPro" id="IPR002931">
    <property type="entry name" value="Transglutaminase-like"/>
</dbReference>
<evidence type="ECO:0000256" key="8">
    <source>
        <dbReference type="ARBA" id="ARBA00022723"/>
    </source>
</evidence>
<dbReference type="GO" id="GO:0006516">
    <property type="term" value="P:glycoprotein catabolic process"/>
    <property type="evidence" value="ECO:0007669"/>
    <property type="project" value="InterPro"/>
</dbReference>
<dbReference type="GO" id="GO:0000224">
    <property type="term" value="F:peptide-N4-(N-acetyl-beta-glucosaminyl)asparagine amidase activity"/>
    <property type="evidence" value="ECO:0007669"/>
    <property type="project" value="UniProtKB-EC"/>
</dbReference>
<dbReference type="SMART" id="SM00580">
    <property type="entry name" value="PUG"/>
    <property type="match status" value="1"/>
</dbReference>
<dbReference type="InterPro" id="IPR008979">
    <property type="entry name" value="Galactose-bd-like_sf"/>
</dbReference>
<evidence type="ECO:0000256" key="11">
    <source>
        <dbReference type="ARBA" id="ARBA00024870"/>
    </source>
</evidence>
<dbReference type="InterPro" id="IPR038680">
    <property type="entry name" value="PAW_sf"/>
</dbReference>
<dbReference type="InterPro" id="IPR006588">
    <property type="entry name" value="Peptide_N_glycanase_PAW_dom"/>
</dbReference>
<evidence type="ECO:0000256" key="3">
    <source>
        <dbReference type="ARBA" id="ARBA00004496"/>
    </source>
</evidence>
<evidence type="ECO:0000256" key="2">
    <source>
        <dbReference type="ARBA" id="ARBA00001947"/>
    </source>
</evidence>
<dbReference type="InterPro" id="IPR018997">
    <property type="entry name" value="PUB_domain"/>
</dbReference>
<comment type="catalytic activity">
    <reaction evidence="1">
        <text>Hydrolysis of an N(4)-(acetyl-beta-D-glucosaminyl)asparagine residue in which the glucosamine residue may be further glycosylated, to yield a (substituted) N-acetyl-beta-D-glucosaminylamine and a peptide containing an aspartate residue.</text>
        <dbReference type="EC" id="3.5.1.52"/>
    </reaction>
</comment>
<evidence type="ECO:0000256" key="9">
    <source>
        <dbReference type="ARBA" id="ARBA00022801"/>
    </source>
</evidence>
<evidence type="ECO:0000256" key="6">
    <source>
        <dbReference type="ARBA" id="ARBA00018546"/>
    </source>
</evidence>
<dbReference type="Gene3D" id="3.10.620.30">
    <property type="match status" value="1"/>
</dbReference>
<dbReference type="FunFam" id="2.60.120.1020:FF:000001">
    <property type="entry name" value="Peptide-N(4)-(N-acetyl-beta-glucosaminyl)asparagine amidase"/>
    <property type="match status" value="1"/>
</dbReference>
<comment type="subcellular location">
    <subcellularLocation>
        <location evidence="3">Cytoplasm</location>
    </subcellularLocation>
</comment>
<sequence>MSTINKKLVINLEENSQNSYIDGVGILLRLLDNIIKDSQNQKFRCIKMDNKIIKEKLLSLSGAKLLLIEIGFVEQDNGQLVLSSNILIATLKKYRDFIAERLEIVKSSPSSSSTSKKVEQASTSEATKSTEVCKVKEIPKLTKTFHSRTAFPRVLKTSNSFLQSLETYSDNVMQYEDKELQAYGLSLIPVETLKLKASENLRKIQKMVLVGKYNEEEPWLTDLLLEELTAWFKSSFFRWINALTCTVCGNEKTQLVNTTVENGTRVENYSCCQRIFKFYRYNDIEKLLQTRSGRCGEFANCFTFFCRCLGFDARFVYFSGDHVWTEVYSHSKRQWIHIDPSENVVNAPLMYEHGWKRSISYAIAFSFDDVQDVTWRYSSDHSKVLSNRTSCSERDLLSTIFLLRRKRQENFSEKHKKYLTKRALLELVELMVAKEPTEDERRGRTSGSLMWRLERGECNNNNFYIFSALPNEKTNKEFNLRYSCSQNLYQRFLKENGTENIITQEKNWETCHYLSENIFRKLEHDWKMVYLARREGTDNASITWKFDFSKDNLTIKSIKFKCETKSYENSKIEIIFKNENCRQRVMNVEDLIGCDKFTISIKMSGGKGDIAWQHTQLFRQGKDSNQFPFELNIKFN</sequence>
<dbReference type="SUPFAM" id="SSF54001">
    <property type="entry name" value="Cysteine proteinases"/>
    <property type="match status" value="1"/>
</dbReference>
<dbReference type="EMBL" id="GANO01001483">
    <property type="protein sequence ID" value="JAB58388.1"/>
    <property type="molecule type" value="mRNA"/>
</dbReference>
<dbReference type="Gene3D" id="1.20.58.2190">
    <property type="match status" value="1"/>
</dbReference>
<dbReference type="EC" id="3.5.1.52" evidence="5"/>
<evidence type="ECO:0000256" key="5">
    <source>
        <dbReference type="ARBA" id="ARBA00012158"/>
    </source>
</evidence>
<proteinExistence type="evidence at transcript level"/>
<comment type="function">
    <text evidence="11">Specifically deglycosylates the denatured form of N-linked glycoproteins in the cytoplasm and assists their proteasome-mediated degradation. Cleaves the beta-aspartyl-glucosamine (GlcNAc) of the glycan and the amide side chain of Asn, converting Asn to Asp. Prefers proteins containing high-mannose over those bearing complex type oligosaccharides. Can recognize misfolded proteins in the endoplasmic reticulum that are exported to the cytosol to be destroyed and deglycosylate them, while it has no activity toward native proteins. Deglycosylation is a prerequisite for subsequent proteasome-mediated degradation of some, but not all, misfolded glycoproteins.</text>
</comment>
<dbReference type="SUPFAM" id="SSF143503">
    <property type="entry name" value="PUG domain-like"/>
    <property type="match status" value="1"/>
</dbReference>
<dbReference type="SMART" id="SM00460">
    <property type="entry name" value="TGc"/>
    <property type="match status" value="1"/>
</dbReference>
<dbReference type="PANTHER" id="PTHR12143">
    <property type="entry name" value="PEPTIDE N-GLYCANASE PNGASE -RELATED"/>
    <property type="match status" value="1"/>
</dbReference>